<dbReference type="RefSeq" id="XP_028133837.1">
    <property type="nucleotide sequence ID" value="XM_028278036.1"/>
</dbReference>
<dbReference type="EnsemblMetazoa" id="XM_028278036.2">
    <property type="protein sequence ID" value="XP_028133837.1"/>
    <property type="gene ID" value="LOC114329022"/>
</dbReference>
<evidence type="ECO:0000313" key="1">
    <source>
        <dbReference type="EnsemblMetazoa" id="XP_028133837.1"/>
    </source>
</evidence>
<evidence type="ECO:0000313" key="3">
    <source>
        <dbReference type="RefSeq" id="XP_028133837.1"/>
    </source>
</evidence>
<dbReference type="AlphaFoldDB" id="A0A6P7FG01"/>
<dbReference type="KEGG" id="dvv:114329022"/>
<dbReference type="OrthoDB" id="10057935at2759"/>
<proteinExistence type="predicted"/>
<dbReference type="InterPro" id="IPR027901">
    <property type="entry name" value="CFAP90"/>
</dbReference>
<name>A0A6P7FG01_DIAVI</name>
<dbReference type="Proteomes" id="UP001652700">
    <property type="component" value="Unplaced"/>
</dbReference>
<keyword evidence="2" id="KW-1185">Reference proteome</keyword>
<reference evidence="3" key="1">
    <citation type="submission" date="2025-04" db="UniProtKB">
        <authorList>
            <consortium name="RefSeq"/>
        </authorList>
    </citation>
    <scope>IDENTIFICATION</scope>
    <source>
        <tissue evidence="3">Whole insect</tissue>
    </source>
</reference>
<dbReference type="Pfam" id="PF15074">
    <property type="entry name" value="CFAP90"/>
    <property type="match status" value="1"/>
</dbReference>
<dbReference type="GeneID" id="114329022"/>
<gene>
    <name evidence="3" type="primary">LOC114329022</name>
</gene>
<sequence length="142" mass="17297">MSRAEWFTPVAHQKNYQYFWGKLEDSVPKAVPLDLEPTLSYFNNETTHEYIQEYDLHFNYTKTFPLWDKRKNKDNANYLPDIRENIFEQEKDKPVPVLTSMTYGKLYNVEYDKPEVIYRRQHAIQDFQRRRGVLFPKERKPN</sequence>
<dbReference type="InParanoid" id="A0A6P7FG01"/>
<reference evidence="1" key="2">
    <citation type="submission" date="2025-05" db="UniProtKB">
        <authorList>
            <consortium name="EnsemblMetazoa"/>
        </authorList>
    </citation>
    <scope>IDENTIFICATION</scope>
</reference>
<protein>
    <submittedName>
        <fullName evidence="3">Uncharacterized protein LOC114329022</fullName>
    </submittedName>
</protein>
<evidence type="ECO:0000313" key="2">
    <source>
        <dbReference type="Proteomes" id="UP001652700"/>
    </source>
</evidence>
<accession>A0A6P7FG01</accession>
<organism evidence="3">
    <name type="scientific">Diabrotica virgifera virgifera</name>
    <name type="common">western corn rootworm</name>
    <dbReference type="NCBI Taxonomy" id="50390"/>
    <lineage>
        <taxon>Eukaryota</taxon>
        <taxon>Metazoa</taxon>
        <taxon>Ecdysozoa</taxon>
        <taxon>Arthropoda</taxon>
        <taxon>Hexapoda</taxon>
        <taxon>Insecta</taxon>
        <taxon>Pterygota</taxon>
        <taxon>Neoptera</taxon>
        <taxon>Endopterygota</taxon>
        <taxon>Coleoptera</taxon>
        <taxon>Polyphaga</taxon>
        <taxon>Cucujiformia</taxon>
        <taxon>Chrysomeloidea</taxon>
        <taxon>Chrysomelidae</taxon>
        <taxon>Galerucinae</taxon>
        <taxon>Diabroticina</taxon>
        <taxon>Diabroticites</taxon>
        <taxon>Diabrotica</taxon>
    </lineage>
</organism>